<feature type="chain" id="PRO_5020566602" description="Nickel/cobalt efflux system" evidence="14">
    <location>
        <begin position="26"/>
        <end position="282"/>
    </location>
</feature>
<keyword evidence="10" id="KW-0921">Nickel transport</keyword>
<feature type="signal peptide" evidence="14">
    <location>
        <begin position="1"/>
        <end position="25"/>
    </location>
</feature>
<organism evidence="15 16">
    <name type="scientific">Desulfoluna butyratoxydans</name>
    <dbReference type="NCBI Taxonomy" id="231438"/>
    <lineage>
        <taxon>Bacteria</taxon>
        <taxon>Pseudomonadati</taxon>
        <taxon>Thermodesulfobacteriota</taxon>
        <taxon>Desulfobacteria</taxon>
        <taxon>Desulfobacterales</taxon>
        <taxon>Desulfolunaceae</taxon>
        <taxon>Desulfoluna</taxon>
    </lineage>
</organism>
<feature type="transmembrane region" description="Helical" evidence="13">
    <location>
        <begin position="262"/>
        <end position="281"/>
    </location>
</feature>
<comment type="similarity">
    <text evidence="13">Belongs to the NiCoT transporter (TC 2.A.52) family.</text>
</comment>
<feature type="transmembrane region" description="Helical" evidence="13">
    <location>
        <begin position="110"/>
        <end position="135"/>
    </location>
</feature>
<feature type="transmembrane region" description="Helical" evidence="13">
    <location>
        <begin position="186"/>
        <end position="211"/>
    </location>
</feature>
<dbReference type="InterPro" id="IPR011541">
    <property type="entry name" value="Ni/Co_transpt_high_affinity"/>
</dbReference>
<feature type="transmembrane region" description="Helical" evidence="13">
    <location>
        <begin position="217"/>
        <end position="242"/>
    </location>
</feature>
<keyword evidence="3" id="KW-0171">Cobalt transport</keyword>
<keyword evidence="12" id="KW-0170">Cobalt</keyword>
<dbReference type="PANTHER" id="PTHR40659">
    <property type="entry name" value="NICKEL/COBALT EFFLUX SYSTEM RCNA"/>
    <property type="match status" value="1"/>
</dbReference>
<evidence type="ECO:0000256" key="11">
    <source>
        <dbReference type="ARBA" id="ARBA00023136"/>
    </source>
</evidence>
<proteinExistence type="inferred from homology"/>
<evidence type="ECO:0000256" key="7">
    <source>
        <dbReference type="ARBA" id="ARBA00022692"/>
    </source>
</evidence>
<protein>
    <recommendedName>
        <fullName evidence="13">Nickel/cobalt efflux system</fullName>
    </recommendedName>
</protein>
<name>A0A4U8YQQ4_9BACT</name>
<evidence type="ECO:0000313" key="16">
    <source>
        <dbReference type="Proteomes" id="UP000507962"/>
    </source>
</evidence>
<keyword evidence="6" id="KW-0533">Nickel</keyword>
<keyword evidence="4 13" id="KW-0813">Transport</keyword>
<feature type="transmembrane region" description="Helical" evidence="13">
    <location>
        <begin position="155"/>
        <end position="174"/>
    </location>
</feature>
<accession>A0A4U8YQQ4</accession>
<dbReference type="Proteomes" id="UP000507962">
    <property type="component" value="Unassembled WGS sequence"/>
</dbReference>
<dbReference type="GO" id="GO:0010045">
    <property type="term" value="P:response to nickel cation"/>
    <property type="evidence" value="ECO:0007669"/>
    <property type="project" value="TreeGrafter"/>
</dbReference>
<evidence type="ECO:0000256" key="6">
    <source>
        <dbReference type="ARBA" id="ARBA00022596"/>
    </source>
</evidence>
<dbReference type="InterPro" id="IPR051224">
    <property type="entry name" value="NiCoT_RcnA"/>
</dbReference>
<evidence type="ECO:0000256" key="13">
    <source>
        <dbReference type="RuleBase" id="RU362101"/>
    </source>
</evidence>
<evidence type="ECO:0000256" key="5">
    <source>
        <dbReference type="ARBA" id="ARBA00022475"/>
    </source>
</evidence>
<evidence type="ECO:0000256" key="3">
    <source>
        <dbReference type="ARBA" id="ARBA00022426"/>
    </source>
</evidence>
<keyword evidence="7 13" id="KW-0812">Transmembrane</keyword>
<dbReference type="EMBL" id="CAADHO010000008">
    <property type="protein sequence ID" value="VFQ46180.1"/>
    <property type="molecule type" value="Genomic_DNA"/>
</dbReference>
<keyword evidence="11 13" id="KW-0472">Membrane</keyword>
<dbReference type="PANTHER" id="PTHR40659:SF1">
    <property type="entry name" value="NICKEL_COBALT EFFLUX SYSTEM RCNA"/>
    <property type="match status" value="1"/>
</dbReference>
<dbReference type="GO" id="GO:0006824">
    <property type="term" value="P:cobalt ion transport"/>
    <property type="evidence" value="ECO:0007669"/>
    <property type="project" value="UniProtKB-KW"/>
</dbReference>
<gene>
    <name evidence="15" type="ORF">MSL71_38430</name>
</gene>
<evidence type="ECO:0000256" key="10">
    <source>
        <dbReference type="ARBA" id="ARBA00023112"/>
    </source>
</evidence>
<dbReference type="RefSeq" id="WP_180143607.1">
    <property type="nucleotide sequence ID" value="NZ_CAADHO010000008.1"/>
</dbReference>
<evidence type="ECO:0000256" key="1">
    <source>
        <dbReference type="ARBA" id="ARBA00002510"/>
    </source>
</evidence>
<dbReference type="Pfam" id="PF03824">
    <property type="entry name" value="NicO"/>
    <property type="match status" value="1"/>
</dbReference>
<comment type="subcellular location">
    <subcellularLocation>
        <location evidence="2 13">Cell membrane</location>
        <topology evidence="2 13">Multi-pass membrane protein</topology>
    </subcellularLocation>
</comment>
<evidence type="ECO:0000256" key="4">
    <source>
        <dbReference type="ARBA" id="ARBA00022448"/>
    </source>
</evidence>
<dbReference type="AlphaFoldDB" id="A0A4U8YQQ4"/>
<evidence type="ECO:0000256" key="2">
    <source>
        <dbReference type="ARBA" id="ARBA00004651"/>
    </source>
</evidence>
<evidence type="ECO:0000256" key="8">
    <source>
        <dbReference type="ARBA" id="ARBA00022989"/>
    </source>
</evidence>
<feature type="transmembrane region" description="Helical" evidence="13">
    <location>
        <begin position="67"/>
        <end position="89"/>
    </location>
</feature>
<dbReference type="GO" id="GO:0032025">
    <property type="term" value="P:response to cobalt ion"/>
    <property type="evidence" value="ECO:0007669"/>
    <property type="project" value="TreeGrafter"/>
</dbReference>
<dbReference type="GO" id="GO:0046583">
    <property type="term" value="F:monoatomic cation efflux transmembrane transporter activity"/>
    <property type="evidence" value="ECO:0007669"/>
    <property type="project" value="TreeGrafter"/>
</dbReference>
<evidence type="ECO:0000313" key="15">
    <source>
        <dbReference type="EMBL" id="VFQ46180.1"/>
    </source>
</evidence>
<evidence type="ECO:0000256" key="14">
    <source>
        <dbReference type="SAM" id="SignalP"/>
    </source>
</evidence>
<evidence type="ECO:0000256" key="12">
    <source>
        <dbReference type="ARBA" id="ARBA00023285"/>
    </source>
</evidence>
<reference evidence="15 16" key="1">
    <citation type="submission" date="2019-03" db="EMBL/GenBank/DDBJ databases">
        <authorList>
            <person name="Nijsse B."/>
        </authorList>
    </citation>
    <scope>NUCLEOTIDE SEQUENCE [LARGE SCALE GENOMIC DNA]</scope>
    <source>
        <strain evidence="15">Desulfoluna butyratoxydans MSL71</strain>
    </source>
</reference>
<sequence length="282" mass="29313">MTPRIRSAAPALFTWVLLSPLAAHAFGPPDTAPGLGARLMHKLILIQFQMRSEMAATLKTFAAAPDLFALAPLLGLAVLYGAIHAAGPGHGKAVATAYMLHGNRKAKDGVLFGNIVAFSHGLSGILTVLCIKWFLEIRMTTGLKDATRLTSQVSFTLVILLGLFLLLSGIYEAARPKPHQESAPKARGILAAVAFGMVPCPGVVTVMLLAMGLHLTYLGILMAFGITLGMALTISAAVILVVAGKNAGMKASTTRGRRLPGILTAVSGTALTALGALMLTGL</sequence>
<evidence type="ECO:0000256" key="9">
    <source>
        <dbReference type="ARBA" id="ARBA00023065"/>
    </source>
</evidence>
<dbReference type="GO" id="GO:0005886">
    <property type="term" value="C:plasma membrane"/>
    <property type="evidence" value="ECO:0007669"/>
    <property type="project" value="UniProtKB-SubCell"/>
</dbReference>
<dbReference type="GO" id="GO:0015099">
    <property type="term" value="F:nickel cation transmembrane transporter activity"/>
    <property type="evidence" value="ECO:0007669"/>
    <property type="project" value="UniProtKB-UniRule"/>
</dbReference>
<keyword evidence="8 13" id="KW-1133">Transmembrane helix</keyword>
<keyword evidence="9" id="KW-0406">Ion transport</keyword>
<comment type="function">
    <text evidence="1">Efflux system for nickel and cobalt.</text>
</comment>
<keyword evidence="5" id="KW-1003">Cell membrane</keyword>
<keyword evidence="14" id="KW-0732">Signal</keyword>
<keyword evidence="16" id="KW-1185">Reference proteome</keyword>